<proteinExistence type="predicted"/>
<keyword evidence="1" id="KW-0175">Coiled coil</keyword>
<dbReference type="Proteomes" id="UP000041247">
    <property type="component" value="Unassembled WGS sequence"/>
</dbReference>
<protein>
    <submittedName>
        <fullName evidence="4">Virulence regulator</fullName>
    </submittedName>
</protein>
<organism evidence="4 5">
    <name type="scientific">Xanthomonas graminis pv. poae</name>
    <dbReference type="NCBI Taxonomy" id="227946"/>
    <lineage>
        <taxon>Bacteria</taxon>
        <taxon>Pseudomonadati</taxon>
        <taxon>Pseudomonadota</taxon>
        <taxon>Gammaproteobacteria</taxon>
        <taxon>Lysobacterales</taxon>
        <taxon>Lysobacteraceae</taxon>
        <taxon>Xanthomonas</taxon>
        <taxon>Xanthomonas translucens group</taxon>
        <taxon>Xanthomonas graminis</taxon>
    </lineage>
</organism>
<evidence type="ECO:0000256" key="2">
    <source>
        <dbReference type="SAM" id="MobiDB-lite"/>
    </source>
</evidence>
<accession>A0A0K3A3L1</accession>
<feature type="domain" description="DNA-binding protein H-NS-like C-terminal" evidence="3">
    <location>
        <begin position="79"/>
        <end position="122"/>
    </location>
</feature>
<dbReference type="InterPro" id="IPR027444">
    <property type="entry name" value="H-NS_C_dom"/>
</dbReference>
<evidence type="ECO:0000313" key="4">
    <source>
        <dbReference type="EMBL" id="CTP92721.1"/>
    </source>
</evidence>
<dbReference type="SMART" id="SM00528">
    <property type="entry name" value="HNS"/>
    <property type="match status" value="1"/>
</dbReference>
<dbReference type="GO" id="GO:0003677">
    <property type="term" value="F:DNA binding"/>
    <property type="evidence" value="ECO:0007669"/>
    <property type="project" value="InterPro"/>
</dbReference>
<dbReference type="RefSeq" id="WP_053841937.1">
    <property type="nucleotide sequence ID" value="NZ_CP076250.1"/>
</dbReference>
<dbReference type="SUPFAM" id="SSF81273">
    <property type="entry name" value="H-NS histone-like proteins"/>
    <property type="match status" value="1"/>
</dbReference>
<reference evidence="4 5" key="1">
    <citation type="submission" date="2015-07" db="EMBL/GenBank/DDBJ databases">
        <authorList>
            <person name="Noorani M."/>
        </authorList>
    </citation>
    <scope>NUCLEOTIDE SEQUENCE [LARGE SCALE GENOMIC DNA]</scope>
    <source>
        <strain evidence="4">LMG728</strain>
    </source>
</reference>
<dbReference type="AlphaFoldDB" id="A0A0K3A3L1"/>
<gene>
    <name evidence="4" type="ORF">XTPLMG728_3337</name>
</gene>
<evidence type="ECO:0000259" key="3">
    <source>
        <dbReference type="SMART" id="SM00528"/>
    </source>
</evidence>
<dbReference type="Pfam" id="PF00816">
    <property type="entry name" value="Histone_HNS"/>
    <property type="match status" value="1"/>
</dbReference>
<dbReference type="Gene3D" id="3.30.160.510">
    <property type="entry name" value="Histone-like nucleoid-structuring protein H-NS"/>
    <property type="match status" value="1"/>
</dbReference>
<dbReference type="EMBL" id="CXOK01000124">
    <property type="protein sequence ID" value="CTP92721.1"/>
    <property type="molecule type" value="Genomic_DNA"/>
</dbReference>
<evidence type="ECO:0000256" key="1">
    <source>
        <dbReference type="SAM" id="Coils"/>
    </source>
</evidence>
<evidence type="ECO:0000313" key="5">
    <source>
        <dbReference type="Proteomes" id="UP000041247"/>
    </source>
</evidence>
<name>A0A0K3A3L1_9XANT</name>
<feature type="coiled-coil region" evidence="1">
    <location>
        <begin position="6"/>
        <end position="40"/>
    </location>
</feature>
<sequence>MVKKTLESIVSAKAKIEEELRKLEEQEADLRQEHAATAVAQITSLLSQYSEHFTPKQKAELAVAIGASSPGRGRKAAPAQGKKEVAPKYWLPHTHETWSGRGRPPRAFTAWVGTAAYKQWKASHPDEKFPKYPG</sequence>
<feature type="region of interest" description="Disordered" evidence="2">
    <location>
        <begin position="68"/>
        <end position="87"/>
    </location>
</feature>